<evidence type="ECO:0000313" key="1">
    <source>
        <dbReference type="EMBL" id="CAG4888935.1"/>
    </source>
</evidence>
<dbReference type="Proteomes" id="UP000789752">
    <property type="component" value="Unassembled WGS sequence"/>
</dbReference>
<accession>A0ABN7QGH6</accession>
<dbReference type="EMBL" id="CAJQYY010000003">
    <property type="protein sequence ID" value="CAG4888935.1"/>
    <property type="molecule type" value="Genomic_DNA"/>
</dbReference>
<reference evidence="1 2" key="1">
    <citation type="submission" date="2021-04" db="EMBL/GenBank/DDBJ databases">
        <authorList>
            <person name="Vanwijnsberghe S."/>
        </authorList>
    </citation>
    <scope>NUCLEOTIDE SEQUENCE [LARGE SCALE GENOMIC DNA]</scope>
    <source>
        <strain evidence="1 2">LMG 32171</strain>
    </source>
</reference>
<organism evidence="1 2">
    <name type="scientific">Paraburkholderia gardini</name>
    <dbReference type="NCBI Taxonomy" id="2823469"/>
    <lineage>
        <taxon>Bacteria</taxon>
        <taxon>Pseudomonadati</taxon>
        <taxon>Pseudomonadota</taxon>
        <taxon>Betaproteobacteria</taxon>
        <taxon>Burkholderiales</taxon>
        <taxon>Burkholderiaceae</taxon>
        <taxon>Paraburkholderia</taxon>
    </lineage>
</organism>
<gene>
    <name evidence="1" type="ORF">R54767_00600</name>
</gene>
<protein>
    <submittedName>
        <fullName evidence="1">Uncharacterized protein</fullName>
    </submittedName>
</protein>
<proteinExistence type="predicted"/>
<keyword evidence="2" id="KW-1185">Reference proteome</keyword>
<evidence type="ECO:0000313" key="2">
    <source>
        <dbReference type="Proteomes" id="UP000789752"/>
    </source>
</evidence>
<name>A0ABN7QGH6_9BURK</name>
<comment type="caution">
    <text evidence="1">The sequence shown here is derived from an EMBL/GenBank/DDBJ whole genome shotgun (WGS) entry which is preliminary data.</text>
</comment>
<sequence length="117" mass="13000">MCEKNPAGMRCGNRSVKYFLIALFTVLPSSVASTFSGTPMERRIDVAMVTVDLDSPHMANHVAPWKADLARITYTPARSNNGPVISPALRNNGNYNGGWRARLHGDRFEWQLHGNTK</sequence>